<sequence>MVFCGVCLFVAAFVYFIIPETKNKTFMEISLMFSSSKSLVTHEVIVDDLKLRKLNGYGAIESSSFEFS</sequence>
<proteinExistence type="predicted"/>
<reference evidence="2" key="1">
    <citation type="submission" date="2016-05" db="EMBL/GenBank/DDBJ databases">
        <title>WGS assembly of Xenopus laevis.</title>
        <authorList>
            <person name="Session A."/>
            <person name="Uno Y."/>
            <person name="Kwon T."/>
            <person name="Chapman J."/>
            <person name="Toyoda A."/>
            <person name="Takahashi S."/>
            <person name="Fukui A."/>
            <person name="Hikosaka A."/>
            <person name="Putnam N."/>
            <person name="Stites J."/>
            <person name="Van Heeringen S."/>
            <person name="Quigley I."/>
            <person name="Heinz S."/>
            <person name="Hellsten U."/>
            <person name="Lyons J."/>
            <person name="Suzuki A."/>
            <person name="Kondo M."/>
            <person name="Ogino H."/>
            <person name="Ochi H."/>
            <person name="Bogdanovic O."/>
            <person name="Lister R."/>
            <person name="Georgiou G."/>
            <person name="Paranjpe S."/>
            <person name="Van Kruijsbergen I."/>
            <person name="Mozaffari S."/>
            <person name="Shu S."/>
            <person name="Schmutz J."/>
            <person name="Jenkins J."/>
            <person name="Grimwood J."/>
            <person name="Carlson J."/>
            <person name="Mitros T."/>
            <person name="Simakov O."/>
            <person name="Heald R."/>
            <person name="Miller K."/>
            <person name="Haudenschild C."/>
            <person name="Kuroki Y."/>
            <person name="Tanaka T."/>
            <person name="Michiue T."/>
            <person name="Watanabe M."/>
            <person name="Kinoshita T."/>
            <person name="Ohta Y."/>
            <person name="Mawaribuchi S."/>
            <person name="Suzuki Y."/>
            <person name="Haramoto Y."/>
            <person name="Yamamoto T."/>
            <person name="Takagi C."/>
            <person name="Kitzman J."/>
            <person name="Shendure J."/>
            <person name="Nakayama T."/>
            <person name="Izutsu Y."/>
            <person name="Robert J."/>
            <person name="Dichmann D."/>
            <person name="Flajnik M."/>
            <person name="Houston D."/>
            <person name="Marcotte E."/>
            <person name="Wallingford J."/>
            <person name="Ito Y."/>
            <person name="Asashima M."/>
            <person name="Ueno N."/>
            <person name="Matsuda Y."/>
            <person name="Jan Veenstra G."/>
            <person name="Fujiyama A."/>
            <person name="Harland R."/>
            <person name="Taira M."/>
            <person name="Rokhsar D.S."/>
        </authorList>
    </citation>
    <scope>NUCLEOTIDE SEQUENCE</scope>
    <source>
        <strain evidence="2">J</strain>
        <tissue evidence="2">Blood</tissue>
    </source>
</reference>
<organism evidence="2">
    <name type="scientific">Xenopus laevis</name>
    <name type="common">African clawed frog</name>
    <dbReference type="NCBI Taxonomy" id="8355"/>
    <lineage>
        <taxon>Eukaryota</taxon>
        <taxon>Metazoa</taxon>
        <taxon>Chordata</taxon>
        <taxon>Craniata</taxon>
        <taxon>Vertebrata</taxon>
        <taxon>Euteleostomi</taxon>
        <taxon>Amphibia</taxon>
        <taxon>Batrachia</taxon>
        <taxon>Anura</taxon>
        <taxon>Pipoidea</taxon>
        <taxon>Pipidae</taxon>
        <taxon>Xenopodinae</taxon>
        <taxon>Xenopus</taxon>
        <taxon>Xenopus</taxon>
    </lineage>
</organism>
<dbReference type="GO" id="GO:0016020">
    <property type="term" value="C:membrane"/>
    <property type="evidence" value="ECO:0007669"/>
    <property type="project" value="UniProtKB-SubCell"/>
</dbReference>
<dbReference type="Proteomes" id="UP000694892">
    <property type="component" value="Unassembled WGS sequence"/>
</dbReference>
<evidence type="ECO:0000313" key="2">
    <source>
        <dbReference type="EMBL" id="OCT55818.1"/>
    </source>
</evidence>
<accession>A0A974GYS6</accession>
<dbReference type="AlphaFoldDB" id="A0A974GYS6"/>
<name>A0A974GYS6_XENLA</name>
<protein>
    <submittedName>
        <fullName evidence="2">Uncharacterized protein</fullName>
    </submittedName>
</protein>
<gene>
    <name evidence="2" type="ORF">XELAEV_18003533mg</name>
</gene>
<dbReference type="InterPro" id="IPR036259">
    <property type="entry name" value="MFS_trans_sf"/>
</dbReference>
<evidence type="ECO:0000256" key="1">
    <source>
        <dbReference type="ARBA" id="ARBA00004141"/>
    </source>
</evidence>
<dbReference type="EMBL" id="KV471797">
    <property type="protein sequence ID" value="OCT55818.1"/>
    <property type="molecule type" value="Genomic_DNA"/>
</dbReference>
<comment type="subcellular location">
    <subcellularLocation>
        <location evidence="1">Membrane</location>
        <topology evidence="1">Multi-pass membrane protein</topology>
    </subcellularLocation>
</comment>
<dbReference type="Gene3D" id="1.20.1250.20">
    <property type="entry name" value="MFS general substrate transporter like domains"/>
    <property type="match status" value="1"/>
</dbReference>